<name>A0A5B0VBT3_9GAMM</name>
<keyword evidence="5 9" id="KW-0012">Acyltransferase</keyword>
<dbReference type="AlphaFoldDB" id="A0A5B0VBT3"/>
<keyword evidence="7" id="KW-1133">Transmembrane helix</keyword>
<dbReference type="EMBL" id="VTUU01000008">
    <property type="protein sequence ID" value="KAA1172037.1"/>
    <property type="molecule type" value="Genomic_DNA"/>
</dbReference>
<organism evidence="9 10">
    <name type="scientific">Marinobacter salinexigens</name>
    <dbReference type="NCBI Taxonomy" id="2919747"/>
    <lineage>
        <taxon>Bacteria</taxon>
        <taxon>Pseudomonadati</taxon>
        <taxon>Pseudomonadota</taxon>
        <taxon>Gammaproteobacteria</taxon>
        <taxon>Pseudomonadales</taxon>
        <taxon>Marinobacteraceae</taxon>
        <taxon>Marinobacter</taxon>
    </lineage>
</organism>
<dbReference type="RefSeq" id="WP_149601174.1">
    <property type="nucleotide sequence ID" value="NZ_VTUU01000008.1"/>
</dbReference>
<comment type="pathway">
    <text evidence="1">Lipid metabolism.</text>
</comment>
<feature type="transmembrane region" description="Helical" evidence="7">
    <location>
        <begin position="6"/>
        <end position="30"/>
    </location>
</feature>
<dbReference type="SMART" id="SM00563">
    <property type="entry name" value="PlsC"/>
    <property type="match status" value="1"/>
</dbReference>
<dbReference type="SUPFAM" id="SSF69593">
    <property type="entry name" value="Glycerol-3-phosphate (1)-acyltransferase"/>
    <property type="match status" value="1"/>
</dbReference>
<evidence type="ECO:0000256" key="3">
    <source>
        <dbReference type="ARBA" id="ARBA00022679"/>
    </source>
</evidence>
<protein>
    <submittedName>
        <fullName evidence="9">1-acyl-sn-glycerol-3-phosphate acyltransferase</fullName>
    </submittedName>
</protein>
<dbReference type="InterPro" id="IPR002123">
    <property type="entry name" value="Plipid/glycerol_acylTrfase"/>
</dbReference>
<keyword evidence="7" id="KW-0812">Transmembrane</keyword>
<evidence type="ECO:0000256" key="2">
    <source>
        <dbReference type="ARBA" id="ARBA00022516"/>
    </source>
</evidence>
<evidence type="ECO:0000256" key="5">
    <source>
        <dbReference type="ARBA" id="ARBA00023315"/>
    </source>
</evidence>
<dbReference type="CDD" id="cd07989">
    <property type="entry name" value="LPLAT_AGPAT-like"/>
    <property type="match status" value="1"/>
</dbReference>
<dbReference type="PANTHER" id="PTHR10434">
    <property type="entry name" value="1-ACYL-SN-GLYCEROL-3-PHOSPHATE ACYLTRANSFERASE"/>
    <property type="match status" value="1"/>
</dbReference>
<keyword evidence="4" id="KW-0443">Lipid metabolism</keyword>
<sequence>MGWLRLIVRLTAFVLFLLATVTLAIVLLISDAITRRKIDRTPWAKRCFRVGCRTLGLRIHVHGAPDQENALFVSNHISWSDIPILGSLTPVRFLSKAEVGQWPVIGWLAQQAGTLFIKRGGGKARQIRRTISEHLTDGESVLIFPEGTTSSGLSVLPFHGLLLGAAADARTAIQPVTISYRRDGRPDHLAPFIGDDDFHTHMFAMLRQPSARVDVVFHAPVHAPAGIDKAERSTSELSAQLHETVLAGLKRIHDGEFDHEPKPVRIADDPELSHPQ</sequence>
<evidence type="ECO:0000256" key="1">
    <source>
        <dbReference type="ARBA" id="ARBA00005189"/>
    </source>
</evidence>
<accession>A0A5B0VBT3</accession>
<evidence type="ECO:0000313" key="9">
    <source>
        <dbReference type="EMBL" id="KAA1172037.1"/>
    </source>
</evidence>
<keyword evidence="10" id="KW-1185">Reference proteome</keyword>
<reference evidence="9 10" key="1">
    <citation type="submission" date="2019-08" db="EMBL/GenBank/DDBJ databases">
        <title>Marinobacter ZYF650 sp. nov., a marine bacterium isolated from seawater of the Mariana trench.</title>
        <authorList>
            <person name="Ahmad W."/>
        </authorList>
    </citation>
    <scope>NUCLEOTIDE SEQUENCE [LARGE SCALE GENOMIC DNA]</scope>
    <source>
        <strain evidence="9 10">ZYF650</strain>
    </source>
</reference>
<dbReference type="GO" id="GO:0003841">
    <property type="term" value="F:1-acylglycerol-3-phosphate O-acyltransferase activity"/>
    <property type="evidence" value="ECO:0007669"/>
    <property type="project" value="TreeGrafter"/>
</dbReference>
<evidence type="ECO:0000256" key="7">
    <source>
        <dbReference type="SAM" id="Phobius"/>
    </source>
</evidence>
<keyword evidence="2" id="KW-0444">Lipid biosynthesis</keyword>
<evidence type="ECO:0000256" key="6">
    <source>
        <dbReference type="SAM" id="MobiDB-lite"/>
    </source>
</evidence>
<feature type="region of interest" description="Disordered" evidence="6">
    <location>
        <begin position="256"/>
        <end position="276"/>
    </location>
</feature>
<dbReference type="Proteomes" id="UP000323161">
    <property type="component" value="Unassembled WGS sequence"/>
</dbReference>
<feature type="domain" description="Phospholipid/glycerol acyltransferase" evidence="8">
    <location>
        <begin position="70"/>
        <end position="181"/>
    </location>
</feature>
<dbReference type="PANTHER" id="PTHR10434:SF64">
    <property type="entry name" value="1-ACYL-SN-GLYCEROL-3-PHOSPHATE ACYLTRANSFERASE-RELATED"/>
    <property type="match status" value="1"/>
</dbReference>
<evidence type="ECO:0000313" key="10">
    <source>
        <dbReference type="Proteomes" id="UP000323161"/>
    </source>
</evidence>
<dbReference type="Pfam" id="PF01553">
    <property type="entry name" value="Acyltransferase"/>
    <property type="match status" value="1"/>
</dbReference>
<evidence type="ECO:0000256" key="4">
    <source>
        <dbReference type="ARBA" id="ARBA00023098"/>
    </source>
</evidence>
<keyword evidence="7" id="KW-0472">Membrane</keyword>
<dbReference type="GO" id="GO:0006654">
    <property type="term" value="P:phosphatidic acid biosynthetic process"/>
    <property type="evidence" value="ECO:0007669"/>
    <property type="project" value="TreeGrafter"/>
</dbReference>
<keyword evidence="3 9" id="KW-0808">Transferase</keyword>
<proteinExistence type="predicted"/>
<gene>
    <name evidence="9" type="ORF">FWJ25_15510</name>
</gene>
<evidence type="ECO:0000259" key="8">
    <source>
        <dbReference type="SMART" id="SM00563"/>
    </source>
</evidence>
<comment type="caution">
    <text evidence="9">The sequence shown here is derived from an EMBL/GenBank/DDBJ whole genome shotgun (WGS) entry which is preliminary data.</text>
</comment>